<name>A0ACA9Y1C9_9ASCO</name>
<organism evidence="1 2">
    <name type="scientific">[Candida] jaroonii</name>
    <dbReference type="NCBI Taxonomy" id="467808"/>
    <lineage>
        <taxon>Eukaryota</taxon>
        <taxon>Fungi</taxon>
        <taxon>Dikarya</taxon>
        <taxon>Ascomycota</taxon>
        <taxon>Saccharomycotina</taxon>
        <taxon>Pichiomycetes</taxon>
        <taxon>Debaryomycetaceae</taxon>
        <taxon>Yamadazyma</taxon>
    </lineage>
</organism>
<comment type="caution">
    <text evidence="1">The sequence shown here is derived from an EMBL/GenBank/DDBJ whole genome shotgun (WGS) entry which is preliminary data.</text>
</comment>
<dbReference type="EMBL" id="CALSDN010000001">
    <property type="protein sequence ID" value="CAH6718762.1"/>
    <property type="molecule type" value="Genomic_DNA"/>
</dbReference>
<reference evidence="1" key="1">
    <citation type="submission" date="2022-06" db="EMBL/GenBank/DDBJ databases">
        <authorList>
            <person name="Legras J.-L."/>
            <person name="Devillers H."/>
            <person name="Grondin C."/>
        </authorList>
    </citation>
    <scope>NUCLEOTIDE SEQUENCE</scope>
    <source>
        <strain evidence="1">CLIB 1444</strain>
    </source>
</reference>
<sequence length="2335" mass="267982">MGDKEPDIAIIDYFCDELFPNYNINRDLIKNWQVELIDNLNDPIILAAIIEEEIILGANPLDSSLKLSNSSTVSFLSKFDLLDEDIYRDFKILLFELLSYLLTMNYTTKIIATRLGIHNILLNRFLDLIPHCQLKDLIHDKPTILNSHFKLLVDLLELGCDPIALKRLITRLFDVNIKQSQSTTERIIILEFLNQLIKKYSSHFKFITFNNLNKAIPIPYSNLNSSKLFSLQGWFKLNNVDESLNEDAITLFTFTNSSNLNVSNFIVKSLNYNQFQVSIKNNTNNSKIQFSFNQILNFDSDPNENFINFVFTFDKYQNLNLFINGEYSESIPCPDLFNSIDAWDKLYIGDENDNLNVKNELIIRNLTVLNTNLSIQWINLLYNLGLGYDWNFKEFTNDNIFNLLNHLNFEGLTNLSLKIKQLNGHKKRRNSFRDSIAQITHLDQSHTNHKPSVSNKKLANGLALKNLIDKADIAHHLSINKITEGNILFNSNTNSNNYLQSIEADKNSHLLTHDAESIHGGLYIIGGTQIILQFIESIITDKSLETSQRDSMLVKSLELVFKLINNNWRLGKEFENINGYGILQILLTNYKYLNKSLKLSIMPEMVKLGKENDDDYENLTLLNLILKYVGYNFTYLTDSIIINPNSYRYLILNFDIFNDDLSFPMILKQFNVFMIESQYHEFNTMELNKMNLLKKLIQFFKSPQLTNVRPTAELTDQLNPILSTIIKSDIAVETIKSISDFIIYSIYSSNQECNPEFGIITLNALTNVLCDSDSSIKILKKFSRSITIHWILLILNTKSLKYMSSNSKDIVTCGVRLLSKLLKALGPTIIKRFFIANRGLDILTHFLKTWWYNDEVLCVIYLAAFGIDGYNERYVSLTDLMKSHDDQMFSKLVIPEFLNLLNNMVLNSLYTLSESKGKLLGSPNSTPNVKQNLDIAYDTLHLINSYCQLIDYGYNNFKPLSTFYTEKDWIDGIFELIGYLKLFLTWEKSNTELYLNFKACFTKLTKTISNIFVSKLFTSNSKFFEIFNSSSDFTKKLILDIIFPHIFDHINEFISVSNFIFNEKDFVNESTNMLIFYHSEYIQQKFLVGDEDLTAYLTCVLSIIEIKQNTNLTTSIGKLKSLVGELLLLKLVNFSKMKVDKDWVDVQEVLKDEPSITASAPCTPTTSHFDPSISQPSTPSKVEKKSQNAKFDGLVKLLLYRQMTLFQKDVLNDQQLAEVFLLLIGNYFKLSPTFGPEHLFNLLRSGYMMRQDDFDAVIGFMTKDVDYSATFELINEFFQTLIVKNDEETVKAITKFPTYRHIFHNGSNHLASKDFDSSKLDIDNMISVTLNNGGKLGQLDNIYIKSFERDCHQLRNQSMKSELFKFNRANQDHEENILYFASSYNSLKVESNRLIYGNCNKSYALDFIENFDRIRNRMILEDQLAESEKLAYKIDLPIKKVSESLDNDKSNDAFNHAIISNGIDTLSLSTKDVYAETTGDSFEMIGDEERFPGSESGDGEENGEFDQKEMEKIRAYEDKNRKVLRSLYLGDHIVSLWNISQINGLQPIESLMILGSTHLYIIENYFHQSDGNVIDVQDAPMELRDSYLQLINSQSNYLTNKTSRSHRTKNWSLDILSSISKRQFILRDIALEMFFSDGASILLTCFNQRERDTIYNRLQSYCIGKGLDQDLSETLQLSSSLSTSHSQNTANSSFFGARFASAFSSNVSPDNLLNATKKWRNGEMSNFYYLMIINTLAGRTFNDLTQYPVFPWVIADYTSEKLDLSNPKTFRDLSKPMGAQTEPRASEFRERFDALDSLQDENSPAFHYGTHYSSAMIVTSYLIRLVPHVHSYLLLQGGKFDHADRLFNSIEKAWISASKENTTDVRELIPEFFYLPEFLENTNNFELGTLQNGETPNNVSLPKWAKGDVKVFIQKNREALESPYVSANLHLWIDLIFGFKQNGPEAVDSLNVFHHLSYNGAIDLDNINDDMERKAAIGMINNFGQTPNKIFMKPHVPKEVLNLPDYYFTSIDDTKAPKLVFESKLRCPIKKIEVSSKTGKWVGRPKCVCSEDDLLIRKVGNIDEDSRSIIINNTSFLDIHRSHITCILQIGYKTFLTGDTDGLINIWKCNLKPSLNLQFQGLLRGHMSEIKELKYSKSYKVGISSDIRGNVYLWDFVRFKFIRKIKIGENGDILIDISNDTGNIAVLDTKSNKVSLYTINGDSIVTADLPKGRISSLRFGSINHSKIHTGKQSNNNSHIYWSNELISFAYGKNDPYNDEEVNSQTISVYELKSGDDAEGLWRLSLLTSLSTKHEGMGEITSYELFKKTIMDPEDKLVRGYLGLIMGDDNGRVYQW</sequence>
<proteinExistence type="predicted"/>
<protein>
    <submittedName>
        <fullName evidence="1">Beige protein homolog 1</fullName>
    </submittedName>
</protein>
<evidence type="ECO:0000313" key="2">
    <source>
        <dbReference type="Proteomes" id="UP001152531"/>
    </source>
</evidence>
<accession>A0ACA9Y1C9</accession>
<evidence type="ECO:0000313" key="1">
    <source>
        <dbReference type="EMBL" id="CAH6718762.1"/>
    </source>
</evidence>
<gene>
    <name evidence="1" type="ORF">CLIB1444_01S13960</name>
</gene>
<dbReference type="Proteomes" id="UP001152531">
    <property type="component" value="Unassembled WGS sequence"/>
</dbReference>
<keyword evidence="2" id="KW-1185">Reference proteome</keyword>